<dbReference type="NCBIfam" id="NF006003">
    <property type="entry name" value="PRK08133.1"/>
    <property type="match status" value="1"/>
</dbReference>
<dbReference type="Gene3D" id="3.90.1150.10">
    <property type="entry name" value="Aspartate Aminotransferase, domain 1"/>
    <property type="match status" value="1"/>
</dbReference>
<dbReference type="AlphaFoldDB" id="B6BU90"/>
<dbReference type="PANTHER" id="PTHR11808:SF80">
    <property type="entry name" value="CYSTATHIONINE GAMMA-LYASE"/>
    <property type="match status" value="1"/>
</dbReference>
<dbReference type="UniPathway" id="UPA00051">
    <property type="reaction ID" value="UER00449"/>
</dbReference>
<dbReference type="EMBL" id="DS995299">
    <property type="protein sequence ID" value="EDZ64497.1"/>
    <property type="molecule type" value="Genomic_DNA"/>
</dbReference>
<dbReference type="GO" id="GO:0016846">
    <property type="term" value="F:carbon-sulfur lyase activity"/>
    <property type="evidence" value="ECO:0007669"/>
    <property type="project" value="TreeGrafter"/>
</dbReference>
<keyword evidence="3" id="KW-0486">Methionine biosynthesis</keyword>
<keyword evidence="3" id="KW-0028">Amino-acid biosynthesis</keyword>
<dbReference type="Gene3D" id="3.40.640.10">
    <property type="entry name" value="Type I PLP-dependent aspartate aminotransferase-like (Major domain)"/>
    <property type="match status" value="1"/>
</dbReference>
<dbReference type="GO" id="GO:0030170">
    <property type="term" value="F:pyridoxal phosphate binding"/>
    <property type="evidence" value="ECO:0007669"/>
    <property type="project" value="UniProtKB-UniRule"/>
</dbReference>
<dbReference type="GO" id="GO:0019346">
    <property type="term" value="P:transsulfuration"/>
    <property type="evidence" value="ECO:0007669"/>
    <property type="project" value="InterPro"/>
</dbReference>
<accession>B6BU90</accession>
<comment type="subunit">
    <text evidence="3">Homotetramer.</text>
</comment>
<dbReference type="InterPro" id="IPR000277">
    <property type="entry name" value="Cys/Met-Metab_PyrdxlP-dep_enz"/>
</dbReference>
<organism evidence="6 7">
    <name type="scientific">beta proteobacterium KB13</name>
    <dbReference type="NCBI Taxonomy" id="314607"/>
    <lineage>
        <taxon>Bacteria</taxon>
        <taxon>Pseudomonadati</taxon>
        <taxon>Pseudomonadota</taxon>
        <taxon>Betaproteobacteria</taxon>
        <taxon>Nitrosomonadales</taxon>
        <taxon>OM43 clade</taxon>
    </lineage>
</organism>
<dbReference type="Pfam" id="PF01053">
    <property type="entry name" value="Cys_Met_Meta_PP"/>
    <property type="match status" value="1"/>
</dbReference>
<dbReference type="InterPro" id="IPR006234">
    <property type="entry name" value="O-succ-hSer_sulfhydrylase"/>
</dbReference>
<gene>
    <name evidence="3 6" type="primary">metZ</name>
    <name evidence="6" type="ORF">KB13_629</name>
</gene>
<dbReference type="Proteomes" id="UP000004188">
    <property type="component" value="Unassembled WGS sequence"/>
</dbReference>
<dbReference type="InterPro" id="IPR054542">
    <property type="entry name" value="Cys_met_metab_PP"/>
</dbReference>
<dbReference type="InterPro" id="IPR015424">
    <property type="entry name" value="PyrdxlP-dep_Trfase"/>
</dbReference>
<evidence type="ECO:0000256" key="4">
    <source>
        <dbReference type="PIRSR" id="PIRSR001434-2"/>
    </source>
</evidence>
<dbReference type="PROSITE" id="PS00868">
    <property type="entry name" value="CYS_MET_METAB_PP"/>
    <property type="match status" value="1"/>
</dbReference>
<name>B6BU90_9PROT</name>
<proteinExistence type="inferred from homology"/>
<dbReference type="SUPFAM" id="SSF53383">
    <property type="entry name" value="PLP-dependent transferases"/>
    <property type="match status" value="1"/>
</dbReference>
<dbReference type="GO" id="GO:0005737">
    <property type="term" value="C:cytoplasm"/>
    <property type="evidence" value="ECO:0007669"/>
    <property type="project" value="TreeGrafter"/>
</dbReference>
<dbReference type="NCBIfam" id="TIGR01325">
    <property type="entry name" value="O_suc_HS_sulf"/>
    <property type="match status" value="1"/>
</dbReference>
<dbReference type="GO" id="GO:0071266">
    <property type="term" value="P:'de novo' L-methionine biosynthetic process"/>
    <property type="evidence" value="ECO:0007669"/>
    <property type="project" value="UniProtKB-UniRule"/>
</dbReference>
<feature type="modified residue" description="N6-(pyridoxal phosphate)lysine" evidence="3 4">
    <location>
        <position position="208"/>
    </location>
</feature>
<comment type="cofactor">
    <cofactor evidence="1 3 5">
        <name>pyridoxal 5'-phosphate</name>
        <dbReference type="ChEBI" id="CHEBI:597326"/>
    </cofactor>
</comment>
<sequence>MKNKNKNFETDSVRAGIERSQFGEHSEGLFLTSSFVFKNAQEAAKRFSGEEPGNVYSRFTNPTVKVFEERLAALEGAEQCIATSSGMSAILATFMALCKPGDHVVVSKSIFGTSVQLFNNFLAKWGLNISFVDLPDLNAWEAATTKNTKFYFLETPSNPLTEIVDLKKLSQLAKSKKVKLIVDNCFCTPALQKPIDLGADIIIHSATKYLDGQGRCLGGAVLGKKRLMNQVYTFLRNSGVSLSPFNAWVFLKGLETLKIRMDQQSDNAIKLATYLEKNKNIAKVYYPGLKSHPQYNTALAQQSSGGAVLSFVVKGGQKAAWKIINKTKLMSITANLGDTKTTITHPATTTHSRLTQEQRDDAGIDNGLVRIAVGLEYIDDIIADLNI</sequence>
<dbReference type="FunFam" id="3.40.640.10:FF:000046">
    <property type="entry name" value="Cystathionine gamma-lyase"/>
    <property type="match status" value="1"/>
</dbReference>
<comment type="similarity">
    <text evidence="3">Belongs to the trans-sulfuration enzymes family. MetZ subfamily.</text>
</comment>
<keyword evidence="3" id="KW-0808">Transferase</keyword>
<dbReference type="GO" id="GO:0071268">
    <property type="term" value="P:homocysteine biosynthetic process"/>
    <property type="evidence" value="ECO:0007669"/>
    <property type="project" value="InterPro"/>
</dbReference>
<evidence type="ECO:0000256" key="2">
    <source>
        <dbReference type="ARBA" id="ARBA00022898"/>
    </source>
</evidence>
<dbReference type="InterPro" id="IPR015421">
    <property type="entry name" value="PyrdxlP-dep_Trfase_major"/>
</dbReference>
<comment type="pathway">
    <text evidence="3">Amino-acid biosynthesis; L-methionine biosynthesis via de novo pathway; L-homocysteine from O-succinyl-L-homoserine: step 1/1.</text>
</comment>
<protein>
    <recommendedName>
        <fullName evidence="3">O-succinylhomoserine sulfhydrylase</fullName>
        <shortName evidence="3">OSH sulfhydrylase</shortName>
        <shortName evidence="3">OSHS sulfhydrylase</shortName>
        <ecNumber evidence="3">2.5.1.-</ecNumber>
    </recommendedName>
</protein>
<dbReference type="FunFam" id="3.90.1150.10:FF:000033">
    <property type="entry name" value="Cystathionine gamma-synthase"/>
    <property type="match status" value="1"/>
</dbReference>
<reference evidence="7" key="1">
    <citation type="journal article" date="2012" name="Stand. Genomic Sci.">
        <title>Genome sequence of strain HIMB624, a cultured representative from the OM43 clade of marine Betaproteobacteria.</title>
        <authorList>
            <person name="Huggett M.J."/>
            <person name="Hayakawa D.H."/>
            <person name="Rappe M.S."/>
        </authorList>
    </citation>
    <scope>NUCLEOTIDE SEQUENCE [LARGE SCALE GENOMIC DNA]</scope>
    <source>
        <strain evidence="7">KB13</strain>
    </source>
</reference>
<dbReference type="PIRSF" id="PIRSF001434">
    <property type="entry name" value="CGS"/>
    <property type="match status" value="1"/>
</dbReference>
<evidence type="ECO:0000256" key="3">
    <source>
        <dbReference type="HAMAP-Rule" id="MF_02056"/>
    </source>
</evidence>
<dbReference type="GO" id="GO:0016765">
    <property type="term" value="F:transferase activity, transferring alkyl or aryl (other than methyl) groups"/>
    <property type="evidence" value="ECO:0007669"/>
    <property type="project" value="UniProtKB-UniRule"/>
</dbReference>
<dbReference type="EC" id="2.5.1.-" evidence="3"/>
<evidence type="ECO:0000313" key="7">
    <source>
        <dbReference type="Proteomes" id="UP000004188"/>
    </source>
</evidence>
<dbReference type="InterPro" id="IPR015422">
    <property type="entry name" value="PyrdxlP-dep_Trfase_small"/>
</dbReference>
<dbReference type="STRING" id="314607.KB13_629"/>
<keyword evidence="2 3" id="KW-0663">Pyridoxal phosphate</keyword>
<evidence type="ECO:0000256" key="1">
    <source>
        <dbReference type="ARBA" id="ARBA00001933"/>
    </source>
</evidence>
<dbReference type="CDD" id="cd00614">
    <property type="entry name" value="CGS_like"/>
    <property type="match status" value="1"/>
</dbReference>
<comment type="catalytic activity">
    <reaction evidence="3">
        <text>O-succinyl-L-homoserine + hydrogen sulfide = L-homocysteine + succinate</text>
        <dbReference type="Rhea" id="RHEA:27826"/>
        <dbReference type="ChEBI" id="CHEBI:29919"/>
        <dbReference type="ChEBI" id="CHEBI:30031"/>
        <dbReference type="ChEBI" id="CHEBI:57661"/>
        <dbReference type="ChEBI" id="CHEBI:58199"/>
    </reaction>
</comment>
<evidence type="ECO:0000256" key="5">
    <source>
        <dbReference type="RuleBase" id="RU362118"/>
    </source>
</evidence>
<dbReference type="HOGENOM" id="CLU_018986_2_0_4"/>
<evidence type="ECO:0000313" key="6">
    <source>
        <dbReference type="EMBL" id="EDZ64497.1"/>
    </source>
</evidence>
<dbReference type="HAMAP" id="MF_02056">
    <property type="entry name" value="MetZ"/>
    <property type="match status" value="1"/>
</dbReference>
<dbReference type="PANTHER" id="PTHR11808">
    <property type="entry name" value="TRANS-SULFURATION ENZYME FAMILY MEMBER"/>
    <property type="match status" value="1"/>
</dbReference>
<dbReference type="eggNOG" id="COG0626">
    <property type="taxonomic scope" value="Bacteria"/>
</dbReference>
<comment type="function">
    <text evidence="3">Catalyzes the formation of L-homocysteine from O-succinyl-L-homoserine (OSHS) and hydrogen sulfide.</text>
</comment>
<keyword evidence="7" id="KW-1185">Reference proteome</keyword>